<evidence type="ECO:0000313" key="1">
    <source>
        <dbReference type="EMBL" id="KAF2623914.1"/>
    </source>
</evidence>
<dbReference type="EMBL" id="MU006734">
    <property type="protein sequence ID" value="KAF2623914.1"/>
    <property type="molecule type" value="Genomic_DNA"/>
</dbReference>
<dbReference type="Proteomes" id="UP000799754">
    <property type="component" value="Unassembled WGS sequence"/>
</dbReference>
<reference evidence="1" key="1">
    <citation type="journal article" date="2020" name="Stud. Mycol.">
        <title>101 Dothideomycetes genomes: a test case for predicting lifestyles and emergence of pathogens.</title>
        <authorList>
            <person name="Haridas S."/>
            <person name="Albert R."/>
            <person name="Binder M."/>
            <person name="Bloem J."/>
            <person name="Labutti K."/>
            <person name="Salamov A."/>
            <person name="Andreopoulos B."/>
            <person name="Baker S."/>
            <person name="Barry K."/>
            <person name="Bills G."/>
            <person name="Bluhm B."/>
            <person name="Cannon C."/>
            <person name="Castanera R."/>
            <person name="Culley D."/>
            <person name="Daum C."/>
            <person name="Ezra D."/>
            <person name="Gonzalez J."/>
            <person name="Henrissat B."/>
            <person name="Kuo A."/>
            <person name="Liang C."/>
            <person name="Lipzen A."/>
            <person name="Lutzoni F."/>
            <person name="Magnuson J."/>
            <person name="Mondo S."/>
            <person name="Nolan M."/>
            <person name="Ohm R."/>
            <person name="Pangilinan J."/>
            <person name="Park H.-J."/>
            <person name="Ramirez L."/>
            <person name="Alfaro M."/>
            <person name="Sun H."/>
            <person name="Tritt A."/>
            <person name="Yoshinaga Y."/>
            <person name="Zwiers L.-H."/>
            <person name="Turgeon B."/>
            <person name="Goodwin S."/>
            <person name="Spatafora J."/>
            <person name="Crous P."/>
            <person name="Grigoriev I."/>
        </authorList>
    </citation>
    <scope>NUCLEOTIDE SEQUENCE</scope>
    <source>
        <strain evidence="1">CBS 525.71</strain>
    </source>
</reference>
<organism evidence="1 2">
    <name type="scientific">Macroventuria anomochaeta</name>
    <dbReference type="NCBI Taxonomy" id="301207"/>
    <lineage>
        <taxon>Eukaryota</taxon>
        <taxon>Fungi</taxon>
        <taxon>Dikarya</taxon>
        <taxon>Ascomycota</taxon>
        <taxon>Pezizomycotina</taxon>
        <taxon>Dothideomycetes</taxon>
        <taxon>Pleosporomycetidae</taxon>
        <taxon>Pleosporales</taxon>
        <taxon>Pleosporineae</taxon>
        <taxon>Didymellaceae</taxon>
        <taxon>Macroventuria</taxon>
    </lineage>
</organism>
<sequence>MSTRRTRRAAAITEVTEEVVTVETRSKRTRAGQRKAAPSRASSSKAQGESTPTKNTSNTRANAQPATRSDAVVSTPAPATNKRRLRSTTTEAASPLRALDEQPAKRQRTTSRKATASTPAPAQTSPVEEEDDEETPIFFTKKFDSFDVDQSEPAKSAFMTGDESAMALLRHVQEASKVPESSTPAPEIEATPAPNSPSPTPSQKPSTPSRNLFSSFTSPFTALKNLFGSSTPAPTSPTPSRQPPADTMTEVLSMPPTPVGERPKRLTKKAKKPNRLIKALLHGVDAQDLNKATAWATQIAADLRNDSTAGEKRKRLETPVLFRDLKHLPSSKPWQSGFSFPEDVLDLEEDDVVPAWAVYTSMTEEEEHETKKTKTAHATSIDDDMPASLNEVFGTSTASTLDFQPRRSIDPSPMFDTPLHHQEGGNVFKELRGHDAAVNDRENLQRELKAGGIQRQDEDETHLSDNSEGPQRAHDPTHGSFSVPDSDSEDEDEIRAQPVWTQAPPPAPTPSHVSLPNTTHHEEVERQRQKLMKHTPHKPSRLQQVSYPSPSLLSDAGDSPFKITQIFGEVPEVEPLVFDDPELDAALAAISTSEGLQAKLLAMNWSMPTTTYDSEEEELSPI</sequence>
<evidence type="ECO:0000313" key="2">
    <source>
        <dbReference type="Proteomes" id="UP000799754"/>
    </source>
</evidence>
<protein>
    <submittedName>
        <fullName evidence="1">Uncharacterized protein</fullName>
    </submittedName>
</protein>
<gene>
    <name evidence="1" type="ORF">BU25DRAFT_414068</name>
</gene>
<proteinExistence type="predicted"/>
<comment type="caution">
    <text evidence="1">The sequence shown here is derived from an EMBL/GenBank/DDBJ whole genome shotgun (WGS) entry which is preliminary data.</text>
</comment>
<keyword evidence="2" id="KW-1185">Reference proteome</keyword>
<name>A0ACB6RQ61_9PLEO</name>
<accession>A0ACB6RQ61</accession>